<organism evidence="3 4">
    <name type="scientific">Cylindrotheca closterium</name>
    <dbReference type="NCBI Taxonomy" id="2856"/>
    <lineage>
        <taxon>Eukaryota</taxon>
        <taxon>Sar</taxon>
        <taxon>Stramenopiles</taxon>
        <taxon>Ochrophyta</taxon>
        <taxon>Bacillariophyta</taxon>
        <taxon>Bacillariophyceae</taxon>
        <taxon>Bacillariophycidae</taxon>
        <taxon>Bacillariales</taxon>
        <taxon>Bacillariaceae</taxon>
        <taxon>Cylindrotheca</taxon>
    </lineage>
</organism>
<feature type="transmembrane region" description="Helical" evidence="2">
    <location>
        <begin position="211"/>
        <end position="228"/>
    </location>
</feature>
<gene>
    <name evidence="3" type="ORF">CYCCA115_LOCUS16805</name>
</gene>
<keyword evidence="2" id="KW-0472">Membrane</keyword>
<sequence>MGALDSITESPLNTESETDVELSVPLVEATPIAGNQTHPPATAPSLPEKVRVKVTAPSTLPPGYVMQILYQEKDESGNAKDKWKKGVVKVPVDGNGVEKGELFEAETQPFDTVTQIRGYWHGSEFDSKVCCCSPTTDADFCLLSWFCPTVAWACLYEQLMDLEKQNVGNKNYRPRLVAKSMGFVSLLFVVLSLVSLASRTATTESSGKGDSGSTGMFGIVFLVLGIFVRSKIREYYSIKGGNCFYDCLWNICFGTCSVLQSYHQMKKAHEHPHLGYLPNEPLPAEAEKLV</sequence>
<keyword evidence="2" id="KW-1133">Transmembrane helix</keyword>
<feature type="transmembrane region" description="Helical" evidence="2">
    <location>
        <begin position="180"/>
        <end position="199"/>
    </location>
</feature>
<name>A0AAD2FYZ7_9STRA</name>
<evidence type="ECO:0000313" key="3">
    <source>
        <dbReference type="EMBL" id="CAJ1957628.1"/>
    </source>
</evidence>
<reference evidence="3" key="1">
    <citation type="submission" date="2023-08" db="EMBL/GenBank/DDBJ databases">
        <authorList>
            <person name="Audoor S."/>
            <person name="Bilcke G."/>
        </authorList>
    </citation>
    <scope>NUCLEOTIDE SEQUENCE</scope>
</reference>
<dbReference type="NCBIfam" id="TIGR01571">
    <property type="entry name" value="A_thal_Cys_rich"/>
    <property type="match status" value="1"/>
</dbReference>
<evidence type="ECO:0000313" key="4">
    <source>
        <dbReference type="Proteomes" id="UP001295423"/>
    </source>
</evidence>
<proteinExistence type="predicted"/>
<protein>
    <submittedName>
        <fullName evidence="3">Uncharacterized protein</fullName>
    </submittedName>
</protein>
<dbReference type="Pfam" id="PF04749">
    <property type="entry name" value="PLAC8"/>
    <property type="match status" value="1"/>
</dbReference>
<comment type="caution">
    <text evidence="3">The sequence shown here is derived from an EMBL/GenBank/DDBJ whole genome shotgun (WGS) entry which is preliminary data.</text>
</comment>
<keyword evidence="4" id="KW-1185">Reference proteome</keyword>
<feature type="region of interest" description="Disordered" evidence="1">
    <location>
        <begin position="1"/>
        <end position="20"/>
    </location>
</feature>
<dbReference type="EMBL" id="CAKOGP040001947">
    <property type="protein sequence ID" value="CAJ1957628.1"/>
    <property type="molecule type" value="Genomic_DNA"/>
</dbReference>
<evidence type="ECO:0000256" key="2">
    <source>
        <dbReference type="SAM" id="Phobius"/>
    </source>
</evidence>
<evidence type="ECO:0000256" key="1">
    <source>
        <dbReference type="SAM" id="MobiDB-lite"/>
    </source>
</evidence>
<dbReference type="Proteomes" id="UP001295423">
    <property type="component" value="Unassembled WGS sequence"/>
</dbReference>
<accession>A0AAD2FYZ7</accession>
<dbReference type="AlphaFoldDB" id="A0AAD2FYZ7"/>
<dbReference type="InterPro" id="IPR006461">
    <property type="entry name" value="PLAC_motif_containing"/>
</dbReference>
<keyword evidence="2" id="KW-0812">Transmembrane</keyword>